<dbReference type="AlphaFoldDB" id="A0A232LWD3"/>
<keyword evidence="2" id="KW-1185">Reference proteome</keyword>
<comment type="caution">
    <text evidence="1">The sequence shown here is derived from an EMBL/GenBank/DDBJ whole genome shotgun (WGS) entry which is preliminary data.</text>
</comment>
<gene>
    <name evidence="1" type="ORF">Egran_03889</name>
</gene>
<evidence type="ECO:0000313" key="2">
    <source>
        <dbReference type="Proteomes" id="UP000243515"/>
    </source>
</evidence>
<evidence type="ECO:0000313" key="1">
    <source>
        <dbReference type="EMBL" id="OXV08348.1"/>
    </source>
</evidence>
<protein>
    <submittedName>
        <fullName evidence="1">Uncharacterized protein</fullName>
    </submittedName>
</protein>
<accession>A0A232LWD3</accession>
<reference evidence="1 2" key="1">
    <citation type="journal article" date="2015" name="Environ. Microbiol.">
        <title>Metagenome sequence of Elaphomyces granulatus from sporocarp tissue reveals Ascomycota ectomycorrhizal fingerprints of genome expansion and a Proteobacteria-rich microbiome.</title>
        <authorList>
            <person name="Quandt C.A."/>
            <person name="Kohler A."/>
            <person name="Hesse C.N."/>
            <person name="Sharpton T.J."/>
            <person name="Martin F."/>
            <person name="Spatafora J.W."/>
        </authorList>
    </citation>
    <scope>NUCLEOTIDE SEQUENCE [LARGE SCALE GENOMIC DNA]</scope>
    <source>
        <strain evidence="1 2">OSC145934</strain>
    </source>
</reference>
<dbReference type="Proteomes" id="UP000243515">
    <property type="component" value="Unassembled WGS sequence"/>
</dbReference>
<organism evidence="1 2">
    <name type="scientific">Elaphomyces granulatus</name>
    <dbReference type="NCBI Taxonomy" id="519963"/>
    <lineage>
        <taxon>Eukaryota</taxon>
        <taxon>Fungi</taxon>
        <taxon>Dikarya</taxon>
        <taxon>Ascomycota</taxon>
        <taxon>Pezizomycotina</taxon>
        <taxon>Eurotiomycetes</taxon>
        <taxon>Eurotiomycetidae</taxon>
        <taxon>Eurotiales</taxon>
        <taxon>Elaphomycetaceae</taxon>
        <taxon>Elaphomyces</taxon>
    </lineage>
</organism>
<proteinExistence type="predicted"/>
<name>A0A232LWD3_9EURO</name>
<sequence>MAPIKDHGSYDGLDRAGGHMAFALFLLDCSTADGRTGCSKDLL</sequence>
<feature type="non-terminal residue" evidence="1">
    <location>
        <position position="43"/>
    </location>
</feature>
<dbReference type="EMBL" id="NPHW01004176">
    <property type="protein sequence ID" value="OXV08348.1"/>
    <property type="molecule type" value="Genomic_DNA"/>
</dbReference>